<evidence type="ECO:0000313" key="7">
    <source>
        <dbReference type="Proteomes" id="UP000295252"/>
    </source>
</evidence>
<gene>
    <name evidence="6" type="ORF">GSCOC_T00014718001</name>
</gene>
<dbReference type="OMA" id="WKRMNEE"/>
<feature type="domain" description="Terpene synthase N-terminal" evidence="4">
    <location>
        <begin position="58"/>
        <end position="235"/>
    </location>
</feature>
<dbReference type="EMBL" id="HG739085">
    <property type="protein sequence ID" value="CDO97389.1"/>
    <property type="molecule type" value="Genomic_DNA"/>
</dbReference>
<proteinExistence type="predicted"/>
<dbReference type="Pfam" id="PF01397">
    <property type="entry name" value="Terpene_synth"/>
    <property type="match status" value="1"/>
</dbReference>
<dbReference type="InterPro" id="IPR008949">
    <property type="entry name" value="Isoprenoid_synthase_dom_sf"/>
</dbReference>
<keyword evidence="7" id="KW-1185">Reference proteome</keyword>
<evidence type="ECO:0000256" key="2">
    <source>
        <dbReference type="ARBA" id="ARBA00022723"/>
    </source>
</evidence>
<dbReference type="OrthoDB" id="1936865at2759"/>
<dbReference type="GO" id="GO:0016102">
    <property type="term" value="P:diterpenoid biosynthetic process"/>
    <property type="evidence" value="ECO:0007669"/>
    <property type="project" value="InterPro"/>
</dbReference>
<dbReference type="Pfam" id="PF19086">
    <property type="entry name" value="Terpene_syn_C_2"/>
    <property type="match status" value="1"/>
</dbReference>
<protein>
    <submittedName>
        <fullName evidence="6">Uncharacterized protein</fullName>
    </submittedName>
</protein>
<dbReference type="Gramene" id="CDO97389">
    <property type="protein sequence ID" value="CDO97389"/>
    <property type="gene ID" value="GSCOC_T00014718001"/>
</dbReference>
<dbReference type="AlphaFoldDB" id="A0A068TN51"/>
<feature type="domain" description="Terpene synthase metal-binding" evidence="5">
    <location>
        <begin position="377"/>
        <end position="498"/>
    </location>
</feature>
<evidence type="ECO:0000256" key="3">
    <source>
        <dbReference type="ARBA" id="ARBA00022842"/>
    </source>
</evidence>
<dbReference type="InterPro" id="IPR008930">
    <property type="entry name" value="Terpenoid_cyclase/PrenylTrfase"/>
</dbReference>
<dbReference type="FunFam" id="1.50.10.130:FF:000001">
    <property type="entry name" value="Isoprene synthase, chloroplastic"/>
    <property type="match status" value="1"/>
</dbReference>
<keyword evidence="3" id="KW-0460">Magnesium</keyword>
<keyword evidence="2" id="KW-0479">Metal-binding</keyword>
<accession>A0A068TN51</accession>
<dbReference type="InterPro" id="IPR001906">
    <property type="entry name" value="Terpene_synth_N"/>
</dbReference>
<name>A0A068TN51_COFCA</name>
<dbReference type="GO" id="GO:0010333">
    <property type="term" value="F:terpene synthase activity"/>
    <property type="evidence" value="ECO:0007669"/>
    <property type="project" value="InterPro"/>
</dbReference>
<dbReference type="CDD" id="cd00684">
    <property type="entry name" value="Terpene_cyclase_plant_C1"/>
    <property type="match status" value="1"/>
</dbReference>
<dbReference type="GO" id="GO:0000287">
    <property type="term" value="F:magnesium ion binding"/>
    <property type="evidence" value="ECO:0007669"/>
    <property type="project" value="InterPro"/>
</dbReference>
<dbReference type="SUPFAM" id="SSF48239">
    <property type="entry name" value="Terpenoid cyclases/Protein prenyltransferases"/>
    <property type="match status" value="1"/>
</dbReference>
<evidence type="ECO:0000256" key="1">
    <source>
        <dbReference type="ARBA" id="ARBA00001946"/>
    </source>
</evidence>
<dbReference type="InterPro" id="IPR036965">
    <property type="entry name" value="Terpene_synth_N_sf"/>
</dbReference>
<reference evidence="7" key="1">
    <citation type="journal article" date="2014" name="Science">
        <title>The coffee genome provides insight into the convergent evolution of caffeine biosynthesis.</title>
        <authorList>
            <person name="Denoeud F."/>
            <person name="Carretero-Paulet L."/>
            <person name="Dereeper A."/>
            <person name="Droc G."/>
            <person name="Guyot R."/>
            <person name="Pietrella M."/>
            <person name="Zheng C."/>
            <person name="Alberti A."/>
            <person name="Anthony F."/>
            <person name="Aprea G."/>
            <person name="Aury J.M."/>
            <person name="Bento P."/>
            <person name="Bernard M."/>
            <person name="Bocs S."/>
            <person name="Campa C."/>
            <person name="Cenci A."/>
            <person name="Combes M.C."/>
            <person name="Crouzillat D."/>
            <person name="Da Silva C."/>
            <person name="Daddiego L."/>
            <person name="De Bellis F."/>
            <person name="Dussert S."/>
            <person name="Garsmeur O."/>
            <person name="Gayraud T."/>
            <person name="Guignon V."/>
            <person name="Jahn K."/>
            <person name="Jamilloux V."/>
            <person name="Joet T."/>
            <person name="Labadie K."/>
            <person name="Lan T."/>
            <person name="Leclercq J."/>
            <person name="Lepelley M."/>
            <person name="Leroy T."/>
            <person name="Li L.T."/>
            <person name="Librado P."/>
            <person name="Lopez L."/>
            <person name="Munoz A."/>
            <person name="Noel B."/>
            <person name="Pallavicini A."/>
            <person name="Perrotta G."/>
            <person name="Poncet V."/>
            <person name="Pot D."/>
            <person name="Priyono X."/>
            <person name="Rigoreau M."/>
            <person name="Rouard M."/>
            <person name="Rozas J."/>
            <person name="Tranchant-Dubreuil C."/>
            <person name="VanBuren R."/>
            <person name="Zhang Q."/>
            <person name="Andrade A.C."/>
            <person name="Argout X."/>
            <person name="Bertrand B."/>
            <person name="de Kochko A."/>
            <person name="Graziosi G."/>
            <person name="Henry R.J."/>
            <person name="Jayarama X."/>
            <person name="Ming R."/>
            <person name="Nagai C."/>
            <person name="Rounsley S."/>
            <person name="Sankoff D."/>
            <person name="Giuliano G."/>
            <person name="Albert V.A."/>
            <person name="Wincker P."/>
            <person name="Lashermes P."/>
        </authorList>
    </citation>
    <scope>NUCLEOTIDE SEQUENCE [LARGE SCALE GENOMIC DNA]</scope>
    <source>
        <strain evidence="7">cv. DH200-94</strain>
    </source>
</reference>
<evidence type="ECO:0000259" key="5">
    <source>
        <dbReference type="Pfam" id="PF03936"/>
    </source>
</evidence>
<organism evidence="6 7">
    <name type="scientific">Coffea canephora</name>
    <name type="common">Robusta coffee</name>
    <dbReference type="NCBI Taxonomy" id="49390"/>
    <lineage>
        <taxon>Eukaryota</taxon>
        <taxon>Viridiplantae</taxon>
        <taxon>Streptophyta</taxon>
        <taxon>Embryophyta</taxon>
        <taxon>Tracheophyta</taxon>
        <taxon>Spermatophyta</taxon>
        <taxon>Magnoliopsida</taxon>
        <taxon>eudicotyledons</taxon>
        <taxon>Gunneridae</taxon>
        <taxon>Pentapetalae</taxon>
        <taxon>asterids</taxon>
        <taxon>lamiids</taxon>
        <taxon>Gentianales</taxon>
        <taxon>Rubiaceae</taxon>
        <taxon>Ixoroideae</taxon>
        <taxon>Gardenieae complex</taxon>
        <taxon>Bertiereae - Coffeeae clade</taxon>
        <taxon>Coffeeae</taxon>
        <taxon>Coffea</taxon>
    </lineage>
</organism>
<dbReference type="InterPro" id="IPR050148">
    <property type="entry name" value="Terpene_synthase-like"/>
</dbReference>
<dbReference type="Pfam" id="PF03936">
    <property type="entry name" value="Terpene_synth_C"/>
    <property type="match status" value="1"/>
</dbReference>
<comment type="cofactor">
    <cofactor evidence="1">
        <name>Mg(2+)</name>
        <dbReference type="ChEBI" id="CHEBI:18420"/>
    </cofactor>
</comment>
<dbReference type="PANTHER" id="PTHR31225:SF9">
    <property type="entry name" value="TERPENE SYNTHASE 10"/>
    <property type="match status" value="1"/>
</dbReference>
<dbReference type="Gene3D" id="1.10.600.10">
    <property type="entry name" value="Farnesyl Diphosphate Synthase"/>
    <property type="match status" value="2"/>
</dbReference>
<sequence length="510" mass="59319">MAIINLPVPANSSTRLWEVNKHNHLRSCLPSGRATFTTLSAAAMRSANMAAANEAPLWEFDYIQSLKNEYAGDIYVSRANELKEQVKMMLDEGDMKLLDCMELVDGLERLGLAYHFEGRINRLLISAYKAIHEGNHKRNKEDLYAAALEFRIFRQNGFNVPQDTFNDFITEDGEFDESLSEDIMGMLSLYEASFLSLEGEGTLDLAREFTTKHLNNYLGKENTDQNLRILVYHALELPLRWRVPRIEARWYIDAYERSPNMNPTLLELAKIDFNIVQAIHQQDLKHVSWWWNNIRIAEKLTFIRDRIAENFFWTIGVVFEPQYGSCRRMLTKALVLITMIDDIYDVYGTLDELELFTDAVDRWDVKAIDQLPDYMRWADVCKAYLREAKWYYAGYTPTVEEYLENAWVSISVPVMLMHVYAVITNPMNKEAMDVLDTHDIVRWSSYILRFADDLGTSPGEMKRGDVPKLVQCYMKEAGCSEEESREHVWFLLRETWKKMNKDSVAESCVI</sequence>
<dbReference type="InterPro" id="IPR005630">
    <property type="entry name" value="Terpene_synthase_metal-bd"/>
</dbReference>
<dbReference type="PhylomeDB" id="A0A068TN51"/>
<dbReference type="Proteomes" id="UP000295252">
    <property type="component" value="Chromosome IV"/>
</dbReference>
<dbReference type="STRING" id="49390.A0A068TN51"/>
<evidence type="ECO:0000313" key="6">
    <source>
        <dbReference type="EMBL" id="CDO97389.1"/>
    </source>
</evidence>
<evidence type="ECO:0000259" key="4">
    <source>
        <dbReference type="Pfam" id="PF01397"/>
    </source>
</evidence>
<dbReference type="Gene3D" id="1.50.10.130">
    <property type="entry name" value="Terpene synthase, N-terminal domain"/>
    <property type="match status" value="1"/>
</dbReference>
<dbReference type="InterPro" id="IPR044814">
    <property type="entry name" value="Terpene_cyclase_plant_C1"/>
</dbReference>
<dbReference type="PANTHER" id="PTHR31225">
    <property type="entry name" value="OS04G0344100 PROTEIN-RELATED"/>
    <property type="match status" value="1"/>
</dbReference>
<dbReference type="SUPFAM" id="SSF48576">
    <property type="entry name" value="Terpenoid synthases"/>
    <property type="match status" value="1"/>
</dbReference>
<dbReference type="InParanoid" id="A0A068TN51"/>